<keyword evidence="3" id="KW-0408">Iron</keyword>
<keyword evidence="3" id="KW-0479">Metal-binding</keyword>
<dbReference type="Pfam" id="PF00033">
    <property type="entry name" value="Cytochrome_B"/>
    <property type="match status" value="1"/>
</dbReference>
<feature type="transmembrane region" description="Helical" evidence="4">
    <location>
        <begin position="241"/>
        <end position="261"/>
    </location>
</feature>
<dbReference type="InterPro" id="IPR016174">
    <property type="entry name" value="Di-haem_cyt_TM"/>
</dbReference>
<dbReference type="Gene3D" id="3.40.50.80">
    <property type="entry name" value="Nucleotide-binding domain of ferredoxin-NADP reductase (FNR) module"/>
    <property type="match status" value="1"/>
</dbReference>
<keyword evidence="9" id="KW-1185">Reference proteome</keyword>
<dbReference type="Pfam" id="PF00175">
    <property type="entry name" value="NAD_binding_1"/>
    <property type="match status" value="1"/>
</dbReference>
<proteinExistence type="predicted"/>
<feature type="transmembrane region" description="Helical" evidence="4">
    <location>
        <begin position="87"/>
        <end position="105"/>
    </location>
</feature>
<keyword evidence="4" id="KW-0812">Transmembrane</keyword>
<dbReference type="InterPro" id="IPR017927">
    <property type="entry name" value="FAD-bd_FR_type"/>
</dbReference>
<keyword evidence="4" id="KW-0472">Membrane</keyword>
<dbReference type="Gene3D" id="1.20.810.10">
    <property type="entry name" value="Cytochrome Bc1 Complex, Chain C"/>
    <property type="match status" value="1"/>
</dbReference>
<dbReference type="InterPro" id="IPR001433">
    <property type="entry name" value="OxRdtase_FAD/NAD-bd"/>
</dbReference>
<feature type="transmembrane region" description="Helical" evidence="4">
    <location>
        <begin position="267"/>
        <end position="286"/>
    </location>
</feature>
<dbReference type="SUPFAM" id="SSF63380">
    <property type="entry name" value="Riboflavin synthase domain-like"/>
    <property type="match status" value="1"/>
</dbReference>
<dbReference type="InterPro" id="IPR006058">
    <property type="entry name" value="2Fe2S_fd_BS"/>
</dbReference>
<comment type="cofactor">
    <cofactor evidence="1">
        <name>FAD</name>
        <dbReference type="ChEBI" id="CHEBI:57692"/>
    </cofactor>
</comment>
<dbReference type="Pfam" id="PF00970">
    <property type="entry name" value="FAD_binding_6"/>
    <property type="match status" value="1"/>
</dbReference>
<dbReference type="CDD" id="cd06189">
    <property type="entry name" value="flavin_oxioreductase"/>
    <property type="match status" value="1"/>
</dbReference>
<evidence type="ECO:0008006" key="10">
    <source>
        <dbReference type="Google" id="ProtNLM"/>
    </source>
</evidence>
<feature type="domain" description="FAD-binding FR-type" evidence="7">
    <location>
        <begin position="400"/>
        <end position="500"/>
    </location>
</feature>
<accession>A0ABP7S324</accession>
<dbReference type="SUPFAM" id="SSF54292">
    <property type="entry name" value="2Fe-2S ferredoxin-like"/>
    <property type="match status" value="1"/>
</dbReference>
<feature type="transmembrane region" description="Helical" evidence="4">
    <location>
        <begin position="178"/>
        <end position="200"/>
    </location>
</feature>
<dbReference type="PROSITE" id="PS51085">
    <property type="entry name" value="2FE2S_FER_2"/>
    <property type="match status" value="1"/>
</dbReference>
<feature type="transmembrane region" description="Helical" evidence="4">
    <location>
        <begin position="117"/>
        <end position="136"/>
    </location>
</feature>
<dbReference type="PRINTS" id="PR00410">
    <property type="entry name" value="PHEHYDRXLASE"/>
</dbReference>
<gene>
    <name evidence="8" type="ORF">GCM10022279_32330</name>
</gene>
<comment type="caution">
    <text evidence="8">The sequence shown here is derived from an EMBL/GenBank/DDBJ whole genome shotgun (WGS) entry which is preliminary data.</text>
</comment>
<evidence type="ECO:0000313" key="8">
    <source>
        <dbReference type="EMBL" id="GAA4005828.1"/>
    </source>
</evidence>
<dbReference type="InterPro" id="IPR027387">
    <property type="entry name" value="Cytb/b6-like_sf"/>
</dbReference>
<dbReference type="SUPFAM" id="SSF81342">
    <property type="entry name" value="Transmembrane di-heme cytochromes"/>
    <property type="match status" value="1"/>
</dbReference>
<evidence type="ECO:0000259" key="7">
    <source>
        <dbReference type="PROSITE" id="PS51384"/>
    </source>
</evidence>
<dbReference type="EMBL" id="BAABBP010000047">
    <property type="protein sequence ID" value="GAA4005828.1"/>
    <property type="molecule type" value="Genomic_DNA"/>
</dbReference>
<evidence type="ECO:0000313" key="9">
    <source>
        <dbReference type="Proteomes" id="UP001501627"/>
    </source>
</evidence>
<evidence type="ECO:0000256" key="1">
    <source>
        <dbReference type="ARBA" id="ARBA00001974"/>
    </source>
</evidence>
<dbReference type="InterPro" id="IPR036010">
    <property type="entry name" value="2Fe-2S_ferredoxin-like_sf"/>
</dbReference>
<dbReference type="SUPFAM" id="SSF52343">
    <property type="entry name" value="Ferredoxin reductase-like, C-terminal NADP-linked domain"/>
    <property type="match status" value="1"/>
</dbReference>
<dbReference type="InterPro" id="IPR017938">
    <property type="entry name" value="Riboflavin_synthase-like_b-brl"/>
</dbReference>
<keyword evidence="4" id="KW-1133">Transmembrane helix</keyword>
<feature type="transmembrane region" description="Helical" evidence="4">
    <location>
        <begin position="31"/>
        <end position="56"/>
    </location>
</feature>
<dbReference type="Gene3D" id="3.10.20.30">
    <property type="match status" value="1"/>
</dbReference>
<organism evidence="8 9">
    <name type="scientific">Comamonas faecalis</name>
    <dbReference type="NCBI Taxonomy" id="1387849"/>
    <lineage>
        <taxon>Bacteria</taxon>
        <taxon>Pseudomonadati</taxon>
        <taxon>Pseudomonadota</taxon>
        <taxon>Betaproteobacteria</taxon>
        <taxon>Burkholderiales</taxon>
        <taxon>Comamonadaceae</taxon>
        <taxon>Comamonas</taxon>
    </lineage>
</organism>
<dbReference type="Gene3D" id="2.40.30.10">
    <property type="entry name" value="Translation factors"/>
    <property type="match status" value="1"/>
</dbReference>
<dbReference type="InterPro" id="IPR039261">
    <property type="entry name" value="FNR_nucleotide-bd"/>
</dbReference>
<evidence type="ECO:0000256" key="2">
    <source>
        <dbReference type="ARBA" id="ARBA00011649"/>
    </source>
</evidence>
<dbReference type="InterPro" id="IPR012675">
    <property type="entry name" value="Beta-grasp_dom_sf"/>
</dbReference>
<comment type="subunit">
    <text evidence="2">The main subunits of complex b-c1 are: cytochrome b, cytochrome c1 and the Rieske protein.</text>
</comment>
<feature type="domain" description="Cytochrome b/b6 N-terminal region profile" evidence="5">
    <location>
        <begin position="8"/>
        <end position="213"/>
    </location>
</feature>
<dbReference type="Pfam" id="PF00111">
    <property type="entry name" value="Fer2"/>
    <property type="match status" value="1"/>
</dbReference>
<feature type="transmembrane region" description="Helical" evidence="4">
    <location>
        <begin position="215"/>
        <end position="234"/>
    </location>
</feature>
<dbReference type="InterPro" id="IPR001041">
    <property type="entry name" value="2Fe-2S_ferredoxin-type"/>
</dbReference>
<evidence type="ECO:0000256" key="3">
    <source>
        <dbReference type="ARBA" id="ARBA00022714"/>
    </source>
</evidence>
<dbReference type="InterPro" id="IPR005797">
    <property type="entry name" value="Cyt_b/b6_N"/>
</dbReference>
<dbReference type="InterPro" id="IPR008333">
    <property type="entry name" value="Cbr1-like_FAD-bd_dom"/>
</dbReference>
<evidence type="ECO:0000256" key="4">
    <source>
        <dbReference type="SAM" id="Phobius"/>
    </source>
</evidence>
<dbReference type="RefSeq" id="WP_103046068.1">
    <property type="nucleotide sequence ID" value="NZ_BAABBP010000047.1"/>
</dbReference>
<evidence type="ECO:0000259" key="6">
    <source>
        <dbReference type="PROSITE" id="PS51085"/>
    </source>
</evidence>
<evidence type="ECO:0000259" key="5">
    <source>
        <dbReference type="PROSITE" id="PS51002"/>
    </source>
</evidence>
<keyword evidence="3" id="KW-0001">2Fe-2S</keyword>
<dbReference type="PROSITE" id="PS51384">
    <property type="entry name" value="FAD_FR"/>
    <property type="match status" value="1"/>
</dbReference>
<dbReference type="InterPro" id="IPR050415">
    <property type="entry name" value="MRET"/>
</dbReference>
<feature type="domain" description="2Fe-2S ferredoxin-type" evidence="6">
    <location>
        <begin position="298"/>
        <end position="391"/>
    </location>
</feature>
<dbReference type="PROSITE" id="PS00197">
    <property type="entry name" value="2FE2S_FER_1"/>
    <property type="match status" value="1"/>
</dbReference>
<name>A0ABP7S324_9BURK</name>
<dbReference type="PANTHER" id="PTHR47354">
    <property type="entry name" value="NADH OXIDOREDUCTASE HCR"/>
    <property type="match status" value="1"/>
</dbReference>
<dbReference type="CDD" id="cd00207">
    <property type="entry name" value="fer2"/>
    <property type="match status" value="1"/>
</dbReference>
<reference evidence="9" key="1">
    <citation type="journal article" date="2019" name="Int. J. Syst. Evol. Microbiol.">
        <title>The Global Catalogue of Microorganisms (GCM) 10K type strain sequencing project: providing services to taxonomists for standard genome sequencing and annotation.</title>
        <authorList>
            <consortium name="The Broad Institute Genomics Platform"/>
            <consortium name="The Broad Institute Genome Sequencing Center for Infectious Disease"/>
            <person name="Wu L."/>
            <person name="Ma J."/>
        </authorList>
    </citation>
    <scope>NUCLEOTIDE SEQUENCE [LARGE SCALE GENOMIC DNA]</scope>
    <source>
        <strain evidence="9">JCM 17561</strain>
    </source>
</reference>
<dbReference type="PANTHER" id="PTHR47354:SF5">
    <property type="entry name" value="PROTEIN RFBI"/>
    <property type="match status" value="1"/>
</dbReference>
<protein>
    <recommendedName>
        <fullName evidence="10">Ferredoxin-NAD reductase</fullName>
    </recommendedName>
</protein>
<dbReference type="PROSITE" id="PS51002">
    <property type="entry name" value="CYTB_NTER"/>
    <property type="match status" value="1"/>
</dbReference>
<keyword evidence="3" id="KW-0411">Iron-sulfur</keyword>
<sequence>MIATIQNVLQWLFLRMEDLFNKAFGDRINPFYHLGAITFFLFWVIGGTGLYLYVFFETGIPAAYDSVVTLSTSQWWLGGIMRSVHRYASDAMVLTMFLHMLRYFAFNRFRGLRAFSWITGVMLIWMVYVSGINGYMLPWDQLAQYVTVTSFEWLDWLPMFSGSLMRNFIYSDHVGSRFFTLLSFMHVGIPLVVLMLMWIHVQRVPKARTTPPRPIVYGLLATMLVLSLVVPAHSQGGVSNLAVAATSIHLDWFYMAAFPLLTEWPLQWVWLLLVGGSVVLYLMPWIPPKFGKSSKHTHQVVIHGEQGVSAEITVREGETILDAGLREGLNLAYDCRNGGCGLCICSVAQGGFEHRPYQLSALSNVQKTQGKALMCCASPIQDMAIEVEYPIGSKVIKGQEVVYTAHVAQMHRLADDVMEVILQLPDDQKIDFTAGQYINILIGDGHKRAFSFANRPGAGSRIELHIRRMEGGVFTTQVFESMKVGDAIHFEGPRGQFTLRESSYPILFIAGATGFAPIKSIVEDAFARGIQRPMRLYWGVRQRKDLYMLDLCEQWAREHGNFTVVPVLSEPHVGDDWSGRTGLVHEAMLADFADLSGYEVYLCGSVRMVETAVPAFISQGLDENSCFSDAFLPAAATQAPEPESVAAG</sequence>
<dbReference type="Proteomes" id="UP001501627">
    <property type="component" value="Unassembled WGS sequence"/>
</dbReference>